<feature type="domain" description="Carbamoyltransferase" evidence="3">
    <location>
        <begin position="2"/>
        <end position="71"/>
    </location>
</feature>
<feature type="region of interest" description="Disordered" evidence="2">
    <location>
        <begin position="556"/>
        <end position="605"/>
    </location>
</feature>
<protein>
    <submittedName>
        <fullName evidence="5">Carbamoyltransferase</fullName>
    </submittedName>
</protein>
<dbReference type="InterPro" id="IPR031730">
    <property type="entry name" value="Carbam_trans_C"/>
</dbReference>
<dbReference type="InterPro" id="IPR051338">
    <property type="entry name" value="NodU/CmcH_Carbamoyltrnsfr"/>
</dbReference>
<dbReference type="InterPro" id="IPR038152">
    <property type="entry name" value="Carbam_trans_C_sf"/>
</dbReference>
<evidence type="ECO:0000259" key="4">
    <source>
        <dbReference type="Pfam" id="PF16861"/>
    </source>
</evidence>
<evidence type="ECO:0000313" key="6">
    <source>
        <dbReference type="Proteomes" id="UP000509303"/>
    </source>
</evidence>
<dbReference type="Pfam" id="PF16861">
    <property type="entry name" value="Carbam_trans_C"/>
    <property type="match status" value="1"/>
</dbReference>
<accession>A0A7H8NF25</accession>
<feature type="compositionally biased region" description="Low complexity" evidence="2">
    <location>
        <begin position="570"/>
        <end position="593"/>
    </location>
</feature>
<organism evidence="5 6">
    <name type="scientific">Streptomyces buecherae</name>
    <dbReference type="NCBI Taxonomy" id="2763006"/>
    <lineage>
        <taxon>Bacteria</taxon>
        <taxon>Bacillati</taxon>
        <taxon>Actinomycetota</taxon>
        <taxon>Actinomycetes</taxon>
        <taxon>Kitasatosporales</taxon>
        <taxon>Streptomycetaceae</taxon>
        <taxon>Streptomyces</taxon>
    </lineage>
</organism>
<dbReference type="PANTHER" id="PTHR34847">
    <property type="entry name" value="NODULATION PROTEIN U"/>
    <property type="match status" value="1"/>
</dbReference>
<dbReference type="SUPFAM" id="SSF55821">
    <property type="entry name" value="YrdC/RibB"/>
    <property type="match status" value="1"/>
</dbReference>
<dbReference type="Proteomes" id="UP000509303">
    <property type="component" value="Chromosome"/>
</dbReference>
<dbReference type="InterPro" id="IPR017945">
    <property type="entry name" value="DHBP_synth_RibB-like_a/b_dom"/>
</dbReference>
<name>A0A7H8NF25_9ACTN</name>
<reference evidence="5 6" key="1">
    <citation type="submission" date="2020-06" db="EMBL/GenBank/DDBJ databases">
        <title>Genome mining for natural products.</title>
        <authorList>
            <person name="Zhang B."/>
            <person name="Shi J."/>
            <person name="Ge H."/>
        </authorList>
    </citation>
    <scope>NUCLEOTIDE SEQUENCE [LARGE SCALE GENOMIC DNA]</scope>
    <source>
        <strain evidence="5 6">NA00687</strain>
    </source>
</reference>
<dbReference type="Pfam" id="PF02543">
    <property type="entry name" value="Carbam_trans_N"/>
    <property type="match status" value="2"/>
</dbReference>
<dbReference type="AlphaFoldDB" id="A0A7H8NF25"/>
<dbReference type="Gene3D" id="3.30.420.40">
    <property type="match status" value="2"/>
</dbReference>
<dbReference type="Gene3D" id="3.90.870.20">
    <property type="entry name" value="Carbamoyltransferase, C-terminal domain"/>
    <property type="match status" value="1"/>
</dbReference>
<feature type="domain" description="Carbamoyltransferase C-terminal" evidence="4">
    <location>
        <begin position="373"/>
        <end position="541"/>
    </location>
</feature>
<feature type="domain" description="Carbamoyltransferase" evidence="3">
    <location>
        <begin position="119"/>
        <end position="324"/>
    </location>
</feature>
<dbReference type="CDD" id="cd24098">
    <property type="entry name" value="ASKHA_NBD_TobZ_N"/>
    <property type="match status" value="1"/>
</dbReference>
<evidence type="ECO:0000256" key="2">
    <source>
        <dbReference type="SAM" id="MobiDB-lite"/>
    </source>
</evidence>
<comment type="similarity">
    <text evidence="1">Belongs to the NodU/CmcH family.</text>
</comment>
<dbReference type="PANTHER" id="PTHR34847:SF1">
    <property type="entry name" value="NODULATION PROTEIN U"/>
    <property type="match status" value="1"/>
</dbReference>
<evidence type="ECO:0000259" key="3">
    <source>
        <dbReference type="Pfam" id="PF02543"/>
    </source>
</evidence>
<evidence type="ECO:0000313" key="5">
    <source>
        <dbReference type="EMBL" id="QKW52986.1"/>
    </source>
</evidence>
<dbReference type="EMBL" id="CP054929">
    <property type="protein sequence ID" value="QKW52986.1"/>
    <property type="molecule type" value="Genomic_DNA"/>
</dbReference>
<dbReference type="InterPro" id="IPR043129">
    <property type="entry name" value="ATPase_NBD"/>
</dbReference>
<proteinExistence type="inferred from homology"/>
<keyword evidence="5" id="KW-0808">Transferase</keyword>
<keyword evidence="6" id="KW-1185">Reference proteome</keyword>
<gene>
    <name evidence="5" type="ORF">HUT08_29420</name>
</gene>
<evidence type="ECO:0000256" key="1">
    <source>
        <dbReference type="ARBA" id="ARBA00006129"/>
    </source>
</evidence>
<sequence>MRVLGINALFHDPAAALVIDGHTVAAAEEERFSRRKHGKRPVPFAAWEMPEHAARWCLAQAGLRPQDLDAVAYSFDPTLARPADTMGLDDPWDHLRLAYAREAPGFLHTALPGLDPDIVRFVPHHMAHAASSAFGAPGADSSSVLVLDGRGERTSHLAARRVGARLEPLYGQELPHSLGLVYEELTEHLGFLRSSDEFKVMALASHGRPRMLGELRRYVHATGDGGFRAAGVPWHELCPPRRPDEAWTQDHADVAASAQACLEETLLDLARWLHGHTHDEVLTLAGGVALNCVANSRIAREGPFGAVWVQPAAGDAGTALGGALLLSAERGGAPDPMPGAALGRGWSDAELEARLKTAAVPYERPDDVTDTVAEALADNAVVAWFQGRSEYGPRALGHRSLLAHPGHAGNLERLNDVKGREQFRPVAPMVLAERAPDLFDGPLPSPYMLFVHDVAPEWRERIPAVVHVDGTARIQTVDATTEPLVARMLAAFERRTGLPVVVNTSLNTAGRPMVDDPRDALECFGSAPVDLLAIGPFVVRRADFFAARRDEAAASAGQSSYRQGSYEPTAGADDAAALADDAAPPDWAAHGPARYPTPDHQGGSR</sequence>
<dbReference type="SUPFAM" id="SSF53067">
    <property type="entry name" value="Actin-like ATPase domain"/>
    <property type="match status" value="1"/>
</dbReference>
<dbReference type="InterPro" id="IPR003696">
    <property type="entry name" value="Carbtransf_dom"/>
</dbReference>
<dbReference type="GO" id="GO:0016740">
    <property type="term" value="F:transferase activity"/>
    <property type="evidence" value="ECO:0007669"/>
    <property type="project" value="UniProtKB-KW"/>
</dbReference>
<dbReference type="RefSeq" id="WP_176164696.1">
    <property type="nucleotide sequence ID" value="NZ_CP054929.1"/>
</dbReference>